<evidence type="ECO:0000313" key="12">
    <source>
        <dbReference type="Proteomes" id="UP000207650"/>
    </source>
</evidence>
<dbReference type="OrthoDB" id="11236at10239"/>
<keyword evidence="6" id="KW-1015">Disulfide bond</keyword>
<dbReference type="Proteomes" id="UP000207650">
    <property type="component" value="Segment"/>
</dbReference>
<evidence type="ECO:0000313" key="11">
    <source>
        <dbReference type="EMBL" id="AMA67355.1"/>
    </source>
</evidence>
<evidence type="ECO:0000256" key="1">
    <source>
        <dbReference type="ARBA" id="ARBA00004479"/>
    </source>
</evidence>
<sequence length="267" mass="29912">MDIHATHMDSGLIHISKLLYILAVVQSYCAQVVTQDEATPLGDPVSIKCFLETPQEVVIVTWQKVKASSPENMATFSNDHGVVVQPAYKDKMNITELGLQNTTITFWNTTLDDEGCYKCLFNTFGSGKMSGIGCLTLFVPSRASISYELSEGSLNVTCSANARPVPTMVWNFNDTDSYNNTEIITHPNGTTSIVSVLYIRDPKNKVEDGVICEVNHLNKVELLTCQPYYKPFWFSIPSFIWAAALFTIFIIIILVFLLCKFIMMRIH</sequence>
<evidence type="ECO:0000256" key="8">
    <source>
        <dbReference type="ARBA" id="ARBA00023319"/>
    </source>
</evidence>
<keyword evidence="12" id="KW-1185">Reference proteome</keyword>
<feature type="domain" description="Ig-like" evidence="10">
    <location>
        <begin position="140"/>
        <end position="224"/>
    </location>
</feature>
<dbReference type="EMBL" id="KU220026">
    <property type="protein sequence ID" value="AMA67355.1"/>
    <property type="molecule type" value="Genomic_DNA"/>
</dbReference>
<dbReference type="InterPro" id="IPR047164">
    <property type="entry name" value="OX2G-like"/>
</dbReference>
<proteinExistence type="predicted"/>
<evidence type="ECO:0000256" key="2">
    <source>
        <dbReference type="ARBA" id="ARBA00022692"/>
    </source>
</evidence>
<feature type="domain" description="Ig-like" evidence="10">
    <location>
        <begin position="42"/>
        <end position="119"/>
    </location>
</feature>
<evidence type="ECO:0000259" key="10">
    <source>
        <dbReference type="PROSITE" id="PS50835"/>
    </source>
</evidence>
<keyword evidence="7" id="KW-0325">Glycoprotein</keyword>
<dbReference type="InterPro" id="IPR003599">
    <property type="entry name" value="Ig_sub"/>
</dbReference>
<accession>A0A0X9XGS6</accession>
<dbReference type="InterPro" id="IPR007110">
    <property type="entry name" value="Ig-like_dom"/>
</dbReference>
<dbReference type="CDD" id="cd05846">
    <property type="entry name" value="IgV_1_MRC-OX-2_like"/>
    <property type="match status" value="1"/>
</dbReference>
<evidence type="ECO:0000256" key="9">
    <source>
        <dbReference type="SAM" id="Phobius"/>
    </source>
</evidence>
<keyword evidence="5 9" id="KW-0472">Membrane</keyword>
<dbReference type="PROSITE" id="PS50835">
    <property type="entry name" value="IG_LIKE"/>
    <property type="match status" value="2"/>
</dbReference>
<dbReference type="Pfam" id="PF00047">
    <property type="entry name" value="ig"/>
    <property type="match status" value="2"/>
</dbReference>
<dbReference type="Gene3D" id="2.60.40.10">
    <property type="entry name" value="Immunoglobulins"/>
    <property type="match status" value="2"/>
</dbReference>
<dbReference type="InterPro" id="IPR013151">
    <property type="entry name" value="Immunoglobulin_dom"/>
</dbReference>
<name>A0A0X9XGS6_9GAMA</name>
<dbReference type="GO" id="GO:0034113">
    <property type="term" value="P:heterotypic cell-cell adhesion"/>
    <property type="evidence" value="ECO:0007669"/>
    <property type="project" value="TreeGrafter"/>
</dbReference>
<keyword evidence="8" id="KW-0393">Immunoglobulin domain</keyword>
<dbReference type="SUPFAM" id="SSF48726">
    <property type="entry name" value="Immunoglobulin"/>
    <property type="match status" value="2"/>
</dbReference>
<dbReference type="GO" id="GO:0050776">
    <property type="term" value="P:regulation of immune response"/>
    <property type="evidence" value="ECO:0007669"/>
    <property type="project" value="InterPro"/>
</dbReference>
<dbReference type="InterPro" id="IPR033321">
    <property type="entry name" value="CD200_Ig_V_dom"/>
</dbReference>
<evidence type="ECO:0000256" key="5">
    <source>
        <dbReference type="ARBA" id="ARBA00023136"/>
    </source>
</evidence>
<dbReference type="SMART" id="SM00409">
    <property type="entry name" value="IG"/>
    <property type="match status" value="1"/>
</dbReference>
<reference evidence="11 12" key="1">
    <citation type="journal article" date="2016" name="MSphere">
        <title>Isolation and Characterization of a Novel Gammaherpesvirus from a Microbat Cell Line.</title>
        <authorList>
            <person name="Shabman R.S."/>
            <person name="Shrivastava S."/>
            <person name="Tsibane T."/>
            <person name="Attie O."/>
            <person name="Jayaprakash A."/>
            <person name="Mire C.E."/>
            <person name="Dilley K.E."/>
            <person name="Puri V."/>
            <person name="Stockwell T.B."/>
            <person name="Geisbert T.W."/>
            <person name="Sachidanandam R."/>
            <person name="Basler C.F."/>
        </authorList>
    </citation>
    <scope>NUCLEOTIDE SEQUENCE [LARGE SCALE GENOMIC DNA]</scope>
    <source>
        <strain evidence="11 12">My-HV8/Myotis velifer incautus/USA/FCGHV/2011</strain>
    </source>
</reference>
<dbReference type="GO" id="GO:0098632">
    <property type="term" value="F:cell-cell adhesion mediator activity"/>
    <property type="evidence" value="ECO:0007669"/>
    <property type="project" value="InterPro"/>
</dbReference>
<dbReference type="InterPro" id="IPR036179">
    <property type="entry name" value="Ig-like_dom_sf"/>
</dbReference>
<keyword evidence="2 9" id="KW-0812">Transmembrane</keyword>
<keyword evidence="3" id="KW-0732">Signal</keyword>
<dbReference type="KEGG" id="vg:26836917"/>
<comment type="subcellular location">
    <subcellularLocation>
        <location evidence="1">Membrane</location>
        <topology evidence="1">Single-pass type I membrane protein</topology>
    </subcellularLocation>
</comment>
<gene>
    <name evidence="11" type="primary">E11</name>
    <name evidence="11" type="ORF">AOT99_gpE11</name>
</gene>
<protein>
    <submittedName>
        <fullName evidence="11">Membrane protein E11</fullName>
    </submittedName>
</protein>
<keyword evidence="4 9" id="KW-1133">Transmembrane helix</keyword>
<evidence type="ECO:0000256" key="6">
    <source>
        <dbReference type="ARBA" id="ARBA00023157"/>
    </source>
</evidence>
<dbReference type="InterPro" id="IPR013783">
    <property type="entry name" value="Ig-like_fold"/>
</dbReference>
<dbReference type="InterPro" id="IPR013106">
    <property type="entry name" value="Ig_V-set"/>
</dbReference>
<dbReference type="GO" id="GO:0016020">
    <property type="term" value="C:membrane"/>
    <property type="evidence" value="ECO:0007669"/>
    <property type="project" value="UniProtKB-SubCell"/>
</dbReference>
<evidence type="ECO:0000256" key="7">
    <source>
        <dbReference type="ARBA" id="ARBA00023180"/>
    </source>
</evidence>
<organism evidence="11 12">
    <name type="scientific">Vespertilionid gammaherpesvirus 1</name>
    <dbReference type="NCBI Taxonomy" id="2560830"/>
    <lineage>
        <taxon>Viruses</taxon>
        <taxon>Duplodnaviria</taxon>
        <taxon>Heunggongvirae</taxon>
        <taxon>Peploviricota</taxon>
        <taxon>Herviviricetes</taxon>
        <taxon>Herpesvirales</taxon>
        <taxon>Orthoherpesviridae</taxon>
        <taxon>Gammaherpesvirinae</taxon>
        <taxon>Percavirus</taxon>
        <taxon>Percavirus vespertilionidgamma1</taxon>
    </lineage>
</organism>
<dbReference type="PANTHER" id="PTHR46841">
    <property type="entry name" value="OX-2 MEMBRANE GLYCOPROTEIN"/>
    <property type="match status" value="1"/>
</dbReference>
<dbReference type="SMART" id="SM00406">
    <property type="entry name" value="IGv"/>
    <property type="match status" value="1"/>
</dbReference>
<feature type="transmembrane region" description="Helical" evidence="9">
    <location>
        <begin position="232"/>
        <end position="259"/>
    </location>
</feature>
<evidence type="ECO:0000256" key="3">
    <source>
        <dbReference type="ARBA" id="ARBA00022729"/>
    </source>
</evidence>
<dbReference type="PANTHER" id="PTHR46841:SF3">
    <property type="entry name" value="OX-2 MEMBRANE GLYCOPROTEIN"/>
    <property type="match status" value="1"/>
</dbReference>
<evidence type="ECO:0000256" key="4">
    <source>
        <dbReference type="ARBA" id="ARBA00022989"/>
    </source>
</evidence>